<feature type="domain" description="HAMP" evidence="12">
    <location>
        <begin position="179"/>
        <end position="232"/>
    </location>
</feature>
<comment type="subcellular location">
    <subcellularLocation>
        <location evidence="2">Membrane</location>
    </subcellularLocation>
</comment>
<dbReference type="InterPro" id="IPR003660">
    <property type="entry name" value="HAMP_dom"/>
</dbReference>
<feature type="domain" description="Histidine kinase" evidence="11">
    <location>
        <begin position="240"/>
        <end position="462"/>
    </location>
</feature>
<comment type="catalytic activity">
    <reaction evidence="1">
        <text>ATP + protein L-histidine = ADP + protein N-phospho-L-histidine.</text>
        <dbReference type="EC" id="2.7.13.3"/>
    </reaction>
</comment>
<dbReference type="SUPFAM" id="SSF47384">
    <property type="entry name" value="Homodimeric domain of signal transducing histidine kinase"/>
    <property type="match status" value="1"/>
</dbReference>
<gene>
    <name evidence="13" type="ORF">SIL87_16060</name>
</gene>
<dbReference type="EMBL" id="JAWXYB010000018">
    <property type="protein sequence ID" value="MDX5932272.1"/>
    <property type="molecule type" value="Genomic_DNA"/>
</dbReference>
<evidence type="ECO:0000256" key="7">
    <source>
        <dbReference type="ARBA" id="ARBA00022777"/>
    </source>
</evidence>
<keyword evidence="4" id="KW-0597">Phosphoprotein</keyword>
<dbReference type="InterPro" id="IPR005467">
    <property type="entry name" value="His_kinase_dom"/>
</dbReference>
<dbReference type="SMART" id="SM00387">
    <property type="entry name" value="HATPase_c"/>
    <property type="match status" value="1"/>
</dbReference>
<proteinExistence type="predicted"/>
<organism evidence="13 14">
    <name type="scientific">Acidiphilium acidophilum</name>
    <name type="common">Thiobacillus acidophilus</name>
    <dbReference type="NCBI Taxonomy" id="76588"/>
    <lineage>
        <taxon>Bacteria</taxon>
        <taxon>Pseudomonadati</taxon>
        <taxon>Pseudomonadota</taxon>
        <taxon>Alphaproteobacteria</taxon>
        <taxon>Acetobacterales</taxon>
        <taxon>Acidocellaceae</taxon>
        <taxon>Acidiphilium</taxon>
    </lineage>
</organism>
<evidence type="ECO:0000256" key="5">
    <source>
        <dbReference type="ARBA" id="ARBA00022679"/>
    </source>
</evidence>
<dbReference type="PROSITE" id="PS50109">
    <property type="entry name" value="HIS_KIN"/>
    <property type="match status" value="1"/>
</dbReference>
<keyword evidence="7 13" id="KW-0418">Kinase</keyword>
<keyword evidence="6 10" id="KW-0812">Transmembrane</keyword>
<dbReference type="PANTHER" id="PTHR45436:SF8">
    <property type="entry name" value="HISTIDINE KINASE"/>
    <property type="match status" value="1"/>
</dbReference>
<protein>
    <recommendedName>
        <fullName evidence="3">histidine kinase</fullName>
        <ecNumber evidence="3">2.7.13.3</ecNumber>
    </recommendedName>
</protein>
<keyword evidence="14" id="KW-1185">Reference proteome</keyword>
<keyword evidence="5" id="KW-0808">Transferase</keyword>
<keyword evidence="10" id="KW-0472">Membrane</keyword>
<reference evidence="13 14" key="1">
    <citation type="submission" date="2023-11" db="EMBL/GenBank/DDBJ databases">
        <title>MicrobeMod: A computational toolkit for identifying prokaryotic methylation and restriction-modification with nanopore sequencing.</title>
        <authorList>
            <person name="Crits-Christoph A."/>
            <person name="Kang S.C."/>
            <person name="Lee H."/>
            <person name="Ostrov N."/>
        </authorList>
    </citation>
    <scope>NUCLEOTIDE SEQUENCE [LARGE SCALE GENOMIC DNA]</scope>
    <source>
        <strain evidence="13 14">DSMZ 700</strain>
    </source>
</reference>
<keyword evidence="9" id="KW-0902">Two-component regulatory system</keyword>
<evidence type="ECO:0000259" key="12">
    <source>
        <dbReference type="PROSITE" id="PS50885"/>
    </source>
</evidence>
<evidence type="ECO:0000256" key="6">
    <source>
        <dbReference type="ARBA" id="ARBA00022692"/>
    </source>
</evidence>
<dbReference type="PANTHER" id="PTHR45436">
    <property type="entry name" value="SENSOR HISTIDINE KINASE YKOH"/>
    <property type="match status" value="1"/>
</dbReference>
<evidence type="ECO:0000256" key="10">
    <source>
        <dbReference type="SAM" id="Phobius"/>
    </source>
</evidence>
<evidence type="ECO:0000256" key="9">
    <source>
        <dbReference type="ARBA" id="ARBA00023012"/>
    </source>
</evidence>
<dbReference type="Pfam" id="PF02518">
    <property type="entry name" value="HATPase_c"/>
    <property type="match status" value="1"/>
</dbReference>
<comment type="caution">
    <text evidence="13">The sequence shown here is derived from an EMBL/GenBank/DDBJ whole genome shotgun (WGS) entry which is preliminary data.</text>
</comment>
<dbReference type="SMART" id="SM00304">
    <property type="entry name" value="HAMP"/>
    <property type="match status" value="1"/>
</dbReference>
<evidence type="ECO:0000313" key="14">
    <source>
        <dbReference type="Proteomes" id="UP001279553"/>
    </source>
</evidence>
<feature type="transmembrane region" description="Helical" evidence="10">
    <location>
        <begin position="159"/>
        <end position="177"/>
    </location>
</feature>
<dbReference type="EC" id="2.7.13.3" evidence="3"/>
<dbReference type="GO" id="GO:0000155">
    <property type="term" value="F:phosphorelay sensor kinase activity"/>
    <property type="evidence" value="ECO:0007669"/>
    <property type="project" value="InterPro"/>
</dbReference>
<evidence type="ECO:0000256" key="3">
    <source>
        <dbReference type="ARBA" id="ARBA00012438"/>
    </source>
</evidence>
<sequence>MKPRLFRTTSVRLATLGVGFATLSTGIVFAIVYLGTLGAIRATIDADIDNEIAEITIQGPTTPLPAITAAVRAAIAAPPGGTFYLLTGPTGHPIAGNLAIPMPRPGWHNLTAPASHPFAPHITNLRARAEPLGTTGATLLVAENATILVELDQLIRRSFILAFIVTLALGLAGGIAFGRRALSRIEAVSEAGETIMKGDLTRRIPLSRAGDEFDHLATVINTMLARIEDLMNNIRAVGDEIAHDLRSPLARLRESLELLLLDPTRLTPARIVPAIEDAITQVDATLALAAGILRLAQIESGARRTGFAPIDLTTLLTEIAETYEAVAEDAGATLLTTIAPNLTIEGDATLLTQCLANLLENAITHGRATPPAPSTIHLTARSTPPTITIAIADNGPGIPAPRHAEALRRFGRLDPSRTTTGHGLGLPLAAAIATLHDTTLTLTPTHPDSHGLTVTLILNGYEISG</sequence>
<dbReference type="CDD" id="cd00075">
    <property type="entry name" value="HATPase"/>
    <property type="match status" value="1"/>
</dbReference>
<dbReference type="InterPro" id="IPR003594">
    <property type="entry name" value="HATPase_dom"/>
</dbReference>
<dbReference type="PROSITE" id="PS50885">
    <property type="entry name" value="HAMP"/>
    <property type="match status" value="1"/>
</dbReference>
<dbReference type="SUPFAM" id="SSF55874">
    <property type="entry name" value="ATPase domain of HSP90 chaperone/DNA topoisomerase II/histidine kinase"/>
    <property type="match status" value="1"/>
</dbReference>
<dbReference type="RefSeq" id="WP_319615119.1">
    <property type="nucleotide sequence ID" value="NZ_JAWXYB010000018.1"/>
</dbReference>
<keyword evidence="8 10" id="KW-1133">Transmembrane helix</keyword>
<dbReference type="Gene3D" id="1.10.287.130">
    <property type="match status" value="1"/>
</dbReference>
<dbReference type="Pfam" id="PF00672">
    <property type="entry name" value="HAMP"/>
    <property type="match status" value="1"/>
</dbReference>
<evidence type="ECO:0000256" key="4">
    <source>
        <dbReference type="ARBA" id="ARBA00022553"/>
    </source>
</evidence>
<dbReference type="GO" id="GO:0005886">
    <property type="term" value="C:plasma membrane"/>
    <property type="evidence" value="ECO:0007669"/>
    <property type="project" value="TreeGrafter"/>
</dbReference>
<dbReference type="InterPro" id="IPR036097">
    <property type="entry name" value="HisK_dim/P_sf"/>
</dbReference>
<name>A0AAW9DVE1_ACIAO</name>
<dbReference type="InterPro" id="IPR050428">
    <property type="entry name" value="TCS_sensor_his_kinase"/>
</dbReference>
<evidence type="ECO:0000256" key="2">
    <source>
        <dbReference type="ARBA" id="ARBA00004370"/>
    </source>
</evidence>
<dbReference type="SUPFAM" id="SSF158472">
    <property type="entry name" value="HAMP domain-like"/>
    <property type="match status" value="1"/>
</dbReference>
<evidence type="ECO:0000313" key="13">
    <source>
        <dbReference type="EMBL" id="MDX5932272.1"/>
    </source>
</evidence>
<dbReference type="InterPro" id="IPR036890">
    <property type="entry name" value="HATPase_C_sf"/>
</dbReference>
<dbReference type="Gene3D" id="3.30.565.10">
    <property type="entry name" value="Histidine kinase-like ATPase, C-terminal domain"/>
    <property type="match status" value="1"/>
</dbReference>
<evidence type="ECO:0000256" key="1">
    <source>
        <dbReference type="ARBA" id="ARBA00000085"/>
    </source>
</evidence>
<accession>A0AAW9DVE1</accession>
<dbReference type="AlphaFoldDB" id="A0AAW9DVE1"/>
<evidence type="ECO:0000259" key="11">
    <source>
        <dbReference type="PROSITE" id="PS50109"/>
    </source>
</evidence>
<evidence type="ECO:0000256" key="8">
    <source>
        <dbReference type="ARBA" id="ARBA00022989"/>
    </source>
</evidence>
<dbReference type="Gene3D" id="6.10.340.10">
    <property type="match status" value="1"/>
</dbReference>
<dbReference type="Proteomes" id="UP001279553">
    <property type="component" value="Unassembled WGS sequence"/>
</dbReference>
<dbReference type="CDD" id="cd06225">
    <property type="entry name" value="HAMP"/>
    <property type="match status" value="1"/>
</dbReference>